<evidence type="ECO:0000256" key="1">
    <source>
        <dbReference type="SAM" id="MobiDB-lite"/>
    </source>
</evidence>
<reference evidence="4" key="2">
    <citation type="submission" date="2020-04" db="EMBL/GenBank/DDBJ databases">
        <authorList>
            <consortium name="NCBI Genome Project"/>
        </authorList>
    </citation>
    <scope>NUCLEOTIDE SEQUENCE</scope>
    <source>
        <strain evidence="4">CBS 304.34</strain>
    </source>
</reference>
<dbReference type="Proteomes" id="UP000504636">
    <property type="component" value="Unplaced"/>
</dbReference>
<evidence type="ECO:0000313" key="2">
    <source>
        <dbReference type="EMBL" id="KAF2817893.1"/>
    </source>
</evidence>
<dbReference type="EMBL" id="MU003692">
    <property type="protein sequence ID" value="KAF2817893.1"/>
    <property type="molecule type" value="Genomic_DNA"/>
</dbReference>
<sequence>MTAPSGSDTNAPLEQAASVAGDHDGEKNAGSPTPNNNGTLNATDMVLHPVAVRVPGETDTRLYLVPGAGSGDFETAAVLTLDAGGPRPGALFVVEF</sequence>
<feature type="compositionally biased region" description="Polar residues" evidence="1">
    <location>
        <begin position="30"/>
        <end position="42"/>
    </location>
</feature>
<protein>
    <submittedName>
        <fullName evidence="2 4">Uncharacterized protein</fullName>
    </submittedName>
</protein>
<dbReference type="AlphaFoldDB" id="A0A6A6ZB11"/>
<name>A0A6A6ZB11_9PEZI</name>
<proteinExistence type="predicted"/>
<organism evidence="2">
    <name type="scientific">Mytilinidion resinicola</name>
    <dbReference type="NCBI Taxonomy" id="574789"/>
    <lineage>
        <taxon>Eukaryota</taxon>
        <taxon>Fungi</taxon>
        <taxon>Dikarya</taxon>
        <taxon>Ascomycota</taxon>
        <taxon>Pezizomycotina</taxon>
        <taxon>Dothideomycetes</taxon>
        <taxon>Pleosporomycetidae</taxon>
        <taxon>Mytilinidiales</taxon>
        <taxon>Mytilinidiaceae</taxon>
        <taxon>Mytilinidion</taxon>
    </lineage>
</organism>
<accession>A0A6A6ZB11</accession>
<evidence type="ECO:0000313" key="3">
    <source>
        <dbReference type="Proteomes" id="UP000504636"/>
    </source>
</evidence>
<dbReference type="GeneID" id="54465702"/>
<dbReference type="RefSeq" id="XP_033584857.1">
    <property type="nucleotide sequence ID" value="XM_033724809.1"/>
</dbReference>
<feature type="region of interest" description="Disordered" evidence="1">
    <location>
        <begin position="1"/>
        <end position="42"/>
    </location>
</feature>
<reference evidence="2 4" key="1">
    <citation type="journal article" date="2020" name="Stud. Mycol.">
        <title>101 Dothideomycetes genomes: a test case for predicting lifestyles and emergence of pathogens.</title>
        <authorList>
            <person name="Haridas S."/>
            <person name="Albert R."/>
            <person name="Binder M."/>
            <person name="Bloem J."/>
            <person name="Labutti K."/>
            <person name="Salamov A."/>
            <person name="Andreopoulos B."/>
            <person name="Baker S."/>
            <person name="Barry K."/>
            <person name="Bills G."/>
            <person name="Bluhm B."/>
            <person name="Cannon C."/>
            <person name="Castanera R."/>
            <person name="Culley D."/>
            <person name="Daum C."/>
            <person name="Ezra D."/>
            <person name="Gonzalez J."/>
            <person name="Henrissat B."/>
            <person name="Kuo A."/>
            <person name="Liang C."/>
            <person name="Lipzen A."/>
            <person name="Lutzoni F."/>
            <person name="Magnuson J."/>
            <person name="Mondo S."/>
            <person name="Nolan M."/>
            <person name="Ohm R."/>
            <person name="Pangilinan J."/>
            <person name="Park H.-J."/>
            <person name="Ramirez L."/>
            <person name="Alfaro M."/>
            <person name="Sun H."/>
            <person name="Tritt A."/>
            <person name="Yoshinaga Y."/>
            <person name="Zwiers L.-H."/>
            <person name="Turgeon B."/>
            <person name="Goodwin S."/>
            <person name="Spatafora J."/>
            <person name="Crous P."/>
            <person name="Grigoriev I."/>
        </authorList>
    </citation>
    <scope>NUCLEOTIDE SEQUENCE</scope>
    <source>
        <strain evidence="2 4">CBS 304.34</strain>
    </source>
</reference>
<evidence type="ECO:0000313" key="4">
    <source>
        <dbReference type="RefSeq" id="XP_033584857.1"/>
    </source>
</evidence>
<gene>
    <name evidence="2 4" type="ORF">BDZ99DRAFT_514113</name>
</gene>
<reference evidence="4" key="3">
    <citation type="submission" date="2025-04" db="UniProtKB">
        <authorList>
            <consortium name="RefSeq"/>
        </authorList>
    </citation>
    <scope>IDENTIFICATION</scope>
    <source>
        <strain evidence="4">CBS 304.34</strain>
    </source>
</reference>
<feature type="compositionally biased region" description="Polar residues" evidence="1">
    <location>
        <begin position="1"/>
        <end position="12"/>
    </location>
</feature>
<keyword evidence="3" id="KW-1185">Reference proteome</keyword>